<accession>A0A7S0KYT9</accession>
<name>A0A7S0KYT9_9EUKA</name>
<sequence>MLSLHVATVLAAHPTLPTSWTSYVQEISLGNVLESEHFVDKPTAANPSAKWTNFTDGSCQRLIYQTSGYDTTRYLYKCDSVSCCHEDDTSGPIEYQIPNVHPTALAPVHSLGKRTITLFDGQDYEADAWTWKFTAQNFTAFTQETDSGTVLLRWHTAVFGQSFDNDYVNYKAVAEADLPAFLASFHPPSDCRVSCNDLHKKGQLSDSRIAFLRAEQPMQRPMKQPTKQPMMQPTFLEYVKEKSPLDTCTGGHQFCCPAPQGDCNNCPDSAKTGDCCAKGSCCCA</sequence>
<evidence type="ECO:0000313" key="1">
    <source>
        <dbReference type="EMBL" id="CAD8597093.1"/>
    </source>
</evidence>
<proteinExistence type="predicted"/>
<dbReference type="EMBL" id="HBEY01000825">
    <property type="protein sequence ID" value="CAD8597093.1"/>
    <property type="molecule type" value="Transcribed_RNA"/>
</dbReference>
<protein>
    <submittedName>
        <fullName evidence="1">Uncharacterized protein</fullName>
    </submittedName>
</protein>
<gene>
    <name evidence="1" type="ORF">CPEL01642_LOCUS422</name>
</gene>
<reference evidence="1" key="1">
    <citation type="submission" date="2021-01" db="EMBL/GenBank/DDBJ databases">
        <authorList>
            <person name="Corre E."/>
            <person name="Pelletier E."/>
            <person name="Niang G."/>
            <person name="Scheremetjew M."/>
            <person name="Finn R."/>
            <person name="Kale V."/>
            <person name="Holt S."/>
            <person name="Cochrane G."/>
            <person name="Meng A."/>
            <person name="Brown T."/>
            <person name="Cohen L."/>
        </authorList>
    </citation>
    <scope>NUCLEOTIDE SEQUENCE</scope>
    <source>
        <strain evidence="1">PLY182g</strain>
    </source>
</reference>
<dbReference type="AlphaFoldDB" id="A0A7S0KYT9"/>
<organism evidence="1">
    <name type="scientific">Coccolithus braarudii</name>
    <dbReference type="NCBI Taxonomy" id="221442"/>
    <lineage>
        <taxon>Eukaryota</taxon>
        <taxon>Haptista</taxon>
        <taxon>Haptophyta</taxon>
        <taxon>Prymnesiophyceae</taxon>
        <taxon>Coccolithales</taxon>
        <taxon>Coccolithaceae</taxon>
        <taxon>Coccolithus</taxon>
    </lineage>
</organism>